<dbReference type="InterPro" id="IPR050951">
    <property type="entry name" value="Retrovirus_Pol_polyprotein"/>
</dbReference>
<dbReference type="PANTHER" id="PTHR37984">
    <property type="entry name" value="PROTEIN CBG26694"/>
    <property type="match status" value="1"/>
</dbReference>
<evidence type="ECO:0000313" key="4">
    <source>
        <dbReference type="Proteomes" id="UP001558613"/>
    </source>
</evidence>
<evidence type="ECO:0000313" key="3">
    <source>
        <dbReference type="EMBL" id="KAL1256534.1"/>
    </source>
</evidence>
<dbReference type="PANTHER" id="PTHR37984:SF15">
    <property type="entry name" value="INTEGRASE CATALYTIC DOMAIN-CONTAINING PROTEIN"/>
    <property type="match status" value="1"/>
</dbReference>
<evidence type="ECO:0000259" key="2">
    <source>
        <dbReference type="PROSITE" id="PS50994"/>
    </source>
</evidence>
<dbReference type="InterPro" id="IPR012337">
    <property type="entry name" value="RNaseH-like_sf"/>
</dbReference>
<feature type="compositionally biased region" description="Basic residues" evidence="1">
    <location>
        <begin position="229"/>
        <end position="242"/>
    </location>
</feature>
<dbReference type="SUPFAM" id="SSF47353">
    <property type="entry name" value="Retrovirus capsid dimerization domain-like"/>
    <property type="match status" value="1"/>
</dbReference>
<dbReference type="Gene3D" id="3.30.420.10">
    <property type="entry name" value="Ribonuclease H-like superfamily/Ribonuclease H"/>
    <property type="match status" value="1"/>
</dbReference>
<feature type="region of interest" description="Disordered" evidence="1">
    <location>
        <begin position="217"/>
        <end position="299"/>
    </location>
</feature>
<dbReference type="PROSITE" id="PS50994">
    <property type="entry name" value="INTEGRASE"/>
    <property type="match status" value="1"/>
</dbReference>
<dbReference type="EMBL" id="JAYMGO010000018">
    <property type="protein sequence ID" value="KAL1256534.1"/>
    <property type="molecule type" value="Genomic_DNA"/>
</dbReference>
<dbReference type="Pfam" id="PF00665">
    <property type="entry name" value="rve"/>
    <property type="match status" value="1"/>
</dbReference>
<keyword evidence="4" id="KW-1185">Reference proteome</keyword>
<protein>
    <recommendedName>
        <fullName evidence="2">Integrase catalytic domain-containing protein</fullName>
    </recommendedName>
</protein>
<sequence length="469" mass="52188">MFEATAATEGWARNEWARVLAPLLTLFAEWEYKPRLPAHAQAAELPWVAHHWLLAGNLKADQVAERVVIDWLLRDLPWAHRQAVGIRNPSTALELVEAIELADAAFQWEAGERAPPFPQRVVQERPVPGDTQRPISWPAIPSHHDEPMPTEAPAPNPQTWLAGCAVHLSGPCSIPERDTTRTRSTRKDLCCAWNLAVGRWHSARSSGFRYCWEETGPGLTAAPPAGQRGNRRRPGTNRRTHQRPVLLASDSGRDGRRRPACSPPSPALRREEQPALCRTAKGGGEVTTGGSMKQDGGYPGISSLSPTGRTFGGRQHRPADSRPVPLAWRGRRGKTVLSIPLPIIEVPFKRIGMDLVGPLPKSARGHKHILVIVDYATRYPEAIPLRKATSKAIAQELFLLASQVSIPAEILTDQGTPFMSRLMADLFRLLRVKQLRTTVYHPQTDGLVERFNQTLKQMLRRVVVEDKRD</sequence>
<name>A0ABR3LUI4_9TELE</name>
<accession>A0ABR3LUI4</accession>
<organism evidence="3 4">
    <name type="scientific">Cirrhinus molitorella</name>
    <name type="common">mud carp</name>
    <dbReference type="NCBI Taxonomy" id="172907"/>
    <lineage>
        <taxon>Eukaryota</taxon>
        <taxon>Metazoa</taxon>
        <taxon>Chordata</taxon>
        <taxon>Craniata</taxon>
        <taxon>Vertebrata</taxon>
        <taxon>Euteleostomi</taxon>
        <taxon>Actinopterygii</taxon>
        <taxon>Neopterygii</taxon>
        <taxon>Teleostei</taxon>
        <taxon>Ostariophysi</taxon>
        <taxon>Cypriniformes</taxon>
        <taxon>Cyprinidae</taxon>
        <taxon>Labeoninae</taxon>
        <taxon>Labeonini</taxon>
        <taxon>Cirrhinus</taxon>
    </lineage>
</organism>
<proteinExistence type="predicted"/>
<dbReference type="InterPro" id="IPR036397">
    <property type="entry name" value="RNaseH_sf"/>
</dbReference>
<feature type="domain" description="Integrase catalytic" evidence="2">
    <location>
        <begin position="343"/>
        <end position="469"/>
    </location>
</feature>
<gene>
    <name evidence="3" type="ORF">QQF64_012079</name>
</gene>
<comment type="caution">
    <text evidence="3">The sequence shown here is derived from an EMBL/GenBank/DDBJ whole genome shotgun (WGS) entry which is preliminary data.</text>
</comment>
<evidence type="ECO:0000256" key="1">
    <source>
        <dbReference type="SAM" id="MobiDB-lite"/>
    </source>
</evidence>
<dbReference type="SUPFAM" id="SSF53098">
    <property type="entry name" value="Ribonuclease H-like"/>
    <property type="match status" value="1"/>
</dbReference>
<dbReference type="Proteomes" id="UP001558613">
    <property type="component" value="Unassembled WGS sequence"/>
</dbReference>
<reference evidence="3 4" key="1">
    <citation type="submission" date="2023-09" db="EMBL/GenBank/DDBJ databases">
        <authorList>
            <person name="Wang M."/>
        </authorList>
    </citation>
    <scope>NUCLEOTIDE SEQUENCE [LARGE SCALE GENOMIC DNA]</scope>
    <source>
        <strain evidence="3">GT-2023</strain>
        <tissue evidence="3">Liver</tissue>
    </source>
</reference>
<dbReference type="InterPro" id="IPR001584">
    <property type="entry name" value="Integrase_cat-core"/>
</dbReference>